<dbReference type="InterPro" id="IPR029032">
    <property type="entry name" value="AhpD-like"/>
</dbReference>
<dbReference type="Pfam" id="PF00561">
    <property type="entry name" value="Abhydrolase_1"/>
    <property type="match status" value="1"/>
</dbReference>
<dbReference type="Proteomes" id="UP000239203">
    <property type="component" value="Unassembled WGS sequence"/>
</dbReference>
<dbReference type="PRINTS" id="PR00111">
    <property type="entry name" value="ABHYDROLASE"/>
</dbReference>
<protein>
    <submittedName>
        <fullName evidence="3">3-oxoadipate enol-lactonase/4-carboxymuconolactone decarboxylase</fullName>
    </submittedName>
</protein>
<dbReference type="GO" id="GO:0047570">
    <property type="term" value="F:3-oxoadipate enol-lactonase activity"/>
    <property type="evidence" value="ECO:0007669"/>
    <property type="project" value="InterPro"/>
</dbReference>
<dbReference type="PANTHER" id="PTHR33570">
    <property type="entry name" value="4-CARBOXYMUCONOLACTONE DECARBOXYLASE FAMILY PROTEIN"/>
    <property type="match status" value="1"/>
</dbReference>
<dbReference type="InterPro" id="IPR029058">
    <property type="entry name" value="AB_hydrolase_fold"/>
</dbReference>
<dbReference type="SUPFAM" id="SSF53474">
    <property type="entry name" value="alpha/beta-Hydrolases"/>
    <property type="match status" value="1"/>
</dbReference>
<name>A0A2S6GME4_9PSEU</name>
<evidence type="ECO:0000259" key="1">
    <source>
        <dbReference type="Pfam" id="PF00561"/>
    </source>
</evidence>
<dbReference type="InterPro" id="IPR052512">
    <property type="entry name" value="4CMD/NDH-1_regulator"/>
</dbReference>
<dbReference type="InterPro" id="IPR000073">
    <property type="entry name" value="AB_hydrolase_1"/>
</dbReference>
<dbReference type="GO" id="GO:0051920">
    <property type="term" value="F:peroxiredoxin activity"/>
    <property type="evidence" value="ECO:0007669"/>
    <property type="project" value="InterPro"/>
</dbReference>
<dbReference type="Gene3D" id="3.40.50.1820">
    <property type="entry name" value="alpha/beta hydrolase"/>
    <property type="match status" value="1"/>
</dbReference>
<dbReference type="PANTHER" id="PTHR33570:SF2">
    <property type="entry name" value="CARBOXYMUCONOLACTONE DECARBOXYLASE-LIKE DOMAIN-CONTAINING PROTEIN"/>
    <property type="match status" value="1"/>
</dbReference>
<dbReference type="EMBL" id="PTIX01000010">
    <property type="protein sequence ID" value="PPK66395.1"/>
    <property type="molecule type" value="Genomic_DNA"/>
</dbReference>
<dbReference type="NCBIfam" id="TIGR02427">
    <property type="entry name" value="protocat_pcaD"/>
    <property type="match status" value="1"/>
</dbReference>
<organism evidence="3 4">
    <name type="scientific">Actinokineospora auranticolor</name>
    <dbReference type="NCBI Taxonomy" id="155976"/>
    <lineage>
        <taxon>Bacteria</taxon>
        <taxon>Bacillati</taxon>
        <taxon>Actinomycetota</taxon>
        <taxon>Actinomycetes</taxon>
        <taxon>Pseudonocardiales</taxon>
        <taxon>Pseudonocardiaceae</taxon>
        <taxon>Actinokineospora</taxon>
    </lineage>
</organism>
<feature type="domain" description="Carboxymuconolactone decarboxylase-like" evidence="2">
    <location>
        <begin position="275"/>
        <end position="356"/>
    </location>
</feature>
<dbReference type="GO" id="GO:0042952">
    <property type="term" value="P:beta-ketoadipate pathway"/>
    <property type="evidence" value="ECO:0007669"/>
    <property type="project" value="InterPro"/>
</dbReference>
<dbReference type="InterPro" id="IPR026968">
    <property type="entry name" value="PcaD/CatD"/>
</dbReference>
<evidence type="ECO:0000313" key="3">
    <source>
        <dbReference type="EMBL" id="PPK66395.1"/>
    </source>
</evidence>
<evidence type="ECO:0000259" key="2">
    <source>
        <dbReference type="Pfam" id="PF02627"/>
    </source>
</evidence>
<comment type="caution">
    <text evidence="3">The sequence shown here is derived from an EMBL/GenBank/DDBJ whole genome shotgun (WGS) entry which is preliminary data.</text>
</comment>
<accession>A0A2S6GME4</accession>
<evidence type="ECO:0000313" key="4">
    <source>
        <dbReference type="Proteomes" id="UP000239203"/>
    </source>
</evidence>
<dbReference type="AlphaFoldDB" id="A0A2S6GME4"/>
<gene>
    <name evidence="3" type="ORF">CLV40_11099</name>
</gene>
<proteinExistence type="predicted"/>
<feature type="domain" description="AB hydrolase-1" evidence="1">
    <location>
        <begin position="21"/>
        <end position="234"/>
    </location>
</feature>
<reference evidence="3 4" key="1">
    <citation type="submission" date="2018-02" db="EMBL/GenBank/DDBJ databases">
        <title>Genomic Encyclopedia of Archaeal and Bacterial Type Strains, Phase II (KMG-II): from individual species to whole genera.</title>
        <authorList>
            <person name="Goeker M."/>
        </authorList>
    </citation>
    <scope>NUCLEOTIDE SEQUENCE [LARGE SCALE GENOMIC DNA]</scope>
    <source>
        <strain evidence="3 4">YU 961-1</strain>
    </source>
</reference>
<dbReference type="SUPFAM" id="SSF69118">
    <property type="entry name" value="AhpD-like"/>
    <property type="match status" value="1"/>
</dbReference>
<keyword evidence="4" id="KW-1185">Reference proteome</keyword>
<dbReference type="Gene3D" id="1.20.1290.10">
    <property type="entry name" value="AhpD-like"/>
    <property type="match status" value="1"/>
</dbReference>
<sequence>MIVNHEVRGRGPVAVVLAGSVGTDLSLWDAQVDPLVDAGYRVIRYDHRGHGSSPVPPGPYRLADIAGDVLALLDHLGVRTASVVGVSLGGMVGMWLGTHAPERVQNLVLCCTSADLGPSANWQTRADLVRAEGMASVVDQTMGRWVTAGYGDDSALREMLLRVPAEGYAGCCEAIGSMDLVGGLGRIAAPTLVVSGAQDPATPPEQGARIAAAIPGARQAVVQGAAHLGVLEKPEEFTRLILSGLPPATGDAMRRSVLGDVHVDRTRVTEFNRPFQEYITDSVWGSVWTRPGLDRRTRSAITLAVLTSLRAHDELTMHVRAALRHGLSREEIAEVLLHTGAYVGVPAANAAFAAAQRVFDEDDA</sequence>
<dbReference type="InterPro" id="IPR003779">
    <property type="entry name" value="CMD-like"/>
</dbReference>
<dbReference type="Pfam" id="PF02627">
    <property type="entry name" value="CMD"/>
    <property type="match status" value="1"/>
</dbReference>